<dbReference type="AlphaFoldDB" id="A0A0B1ZTF0"/>
<accession>A0A0B1ZTF0</accession>
<name>A0A0B1ZTF0_9SPHN</name>
<keyword evidence="3" id="KW-1185">Reference proteome</keyword>
<dbReference type="OrthoDB" id="7506921at2"/>
<dbReference type="STRING" id="1348853.LK12_06315"/>
<dbReference type="Proteomes" id="UP000031057">
    <property type="component" value="Unassembled WGS sequence"/>
</dbReference>
<reference evidence="2 3" key="1">
    <citation type="submission" date="2014-10" db="EMBL/GenBank/DDBJ databases">
        <title>Genome sequence of Novosphingobium malaysiense MUSC 273(T).</title>
        <authorList>
            <person name="Lee L.-H."/>
        </authorList>
    </citation>
    <scope>NUCLEOTIDE SEQUENCE [LARGE SCALE GENOMIC DNA]</scope>
    <source>
        <strain evidence="2 3">MUSC 273</strain>
    </source>
</reference>
<evidence type="ECO:0000313" key="2">
    <source>
        <dbReference type="EMBL" id="KHK92418.1"/>
    </source>
</evidence>
<dbReference type="RefSeq" id="WP_039280792.1">
    <property type="nucleotide sequence ID" value="NZ_JTDI01000002.1"/>
</dbReference>
<feature type="signal peptide" evidence="1">
    <location>
        <begin position="1"/>
        <end position="17"/>
    </location>
</feature>
<organism evidence="2 3">
    <name type="scientific">Novosphingobium malaysiense</name>
    <dbReference type="NCBI Taxonomy" id="1348853"/>
    <lineage>
        <taxon>Bacteria</taxon>
        <taxon>Pseudomonadati</taxon>
        <taxon>Pseudomonadota</taxon>
        <taxon>Alphaproteobacteria</taxon>
        <taxon>Sphingomonadales</taxon>
        <taxon>Sphingomonadaceae</taxon>
        <taxon>Novosphingobium</taxon>
    </lineage>
</organism>
<sequence>MRIALLIAALVAAPAAAETATLTSQTGQWYQVFANDVESAIGRSVRVDSASVAVVGAGRQFRQAEVLLRDEGAYARGTTFYAQRSVNCQSGVTQVQQWSAVGPAGKAVASGALGTSPPRKVHWDSRDGKVLKFVCQGILPR</sequence>
<evidence type="ECO:0008006" key="4">
    <source>
        <dbReference type="Google" id="ProtNLM"/>
    </source>
</evidence>
<evidence type="ECO:0000313" key="3">
    <source>
        <dbReference type="Proteomes" id="UP000031057"/>
    </source>
</evidence>
<gene>
    <name evidence="2" type="ORF">LK12_06315</name>
</gene>
<feature type="chain" id="PRO_5002084942" description="DUF2147 domain-containing protein" evidence="1">
    <location>
        <begin position="18"/>
        <end position="141"/>
    </location>
</feature>
<comment type="caution">
    <text evidence="2">The sequence shown here is derived from an EMBL/GenBank/DDBJ whole genome shotgun (WGS) entry which is preliminary data.</text>
</comment>
<keyword evidence="1" id="KW-0732">Signal</keyword>
<dbReference type="EMBL" id="JTDI01000002">
    <property type="protein sequence ID" value="KHK92418.1"/>
    <property type="molecule type" value="Genomic_DNA"/>
</dbReference>
<evidence type="ECO:0000256" key="1">
    <source>
        <dbReference type="SAM" id="SignalP"/>
    </source>
</evidence>
<protein>
    <recommendedName>
        <fullName evidence="4">DUF2147 domain-containing protein</fullName>
    </recommendedName>
</protein>
<proteinExistence type="predicted"/>